<evidence type="ECO:0000313" key="2">
    <source>
        <dbReference type="Proteomes" id="UP000236642"/>
    </source>
</evidence>
<dbReference type="Gene3D" id="3.30.530.20">
    <property type="match status" value="1"/>
</dbReference>
<dbReference type="SUPFAM" id="SSF55961">
    <property type="entry name" value="Bet v1-like"/>
    <property type="match status" value="1"/>
</dbReference>
<reference evidence="2" key="1">
    <citation type="submission" date="2017-09" db="EMBL/GenBank/DDBJ databases">
        <title>Metaegenomics of thermophilic ammonia-oxidizing enrichment culture.</title>
        <authorList>
            <person name="Kato S."/>
            <person name="Suzuki K."/>
        </authorList>
    </citation>
    <scope>NUCLEOTIDE SEQUENCE [LARGE SCALE GENOMIC DNA]</scope>
</reference>
<dbReference type="Proteomes" id="UP000236642">
    <property type="component" value="Unassembled WGS sequence"/>
</dbReference>
<gene>
    <name evidence="1" type="ORF">HRbin22_01163</name>
</gene>
<dbReference type="PANTHER" id="PTHR38588">
    <property type="entry name" value="BLL0334 PROTEIN"/>
    <property type="match status" value="1"/>
</dbReference>
<accession>A0A2H5Y647</accession>
<comment type="caution">
    <text evidence="1">The sequence shown here is derived from an EMBL/GenBank/DDBJ whole genome shotgun (WGS) entry which is preliminary data.</text>
</comment>
<proteinExistence type="predicted"/>
<dbReference type="InterPro" id="IPR023393">
    <property type="entry name" value="START-like_dom_sf"/>
</dbReference>
<dbReference type="InterPro" id="IPR010419">
    <property type="entry name" value="CO_DH_gsu"/>
</dbReference>
<sequence length="149" mass="16429">MVIRETFDVEAPLEQVWAVLQDVPRLATCVPGVERVEEIGSDQYRGQLAIRIGPLSARFEGSVRITRREPPTGLEAEIEGQDGVSGSWVKGVFRGSLEPTGKGTRMACEVNLTLRGRLAQFGGPVFEATARRMIAEFARRLQEAMEEPS</sequence>
<dbReference type="AlphaFoldDB" id="A0A2H5Y647"/>
<organism evidence="1 2">
    <name type="scientific">Candidatus Thermoflexus japonica</name>
    <dbReference type="NCBI Taxonomy" id="2035417"/>
    <lineage>
        <taxon>Bacteria</taxon>
        <taxon>Bacillati</taxon>
        <taxon>Chloroflexota</taxon>
        <taxon>Thermoflexia</taxon>
        <taxon>Thermoflexales</taxon>
        <taxon>Thermoflexaceae</taxon>
        <taxon>Thermoflexus</taxon>
    </lineage>
</organism>
<dbReference type="Pfam" id="PF06240">
    <property type="entry name" value="COXG"/>
    <property type="match status" value="1"/>
</dbReference>
<evidence type="ECO:0000313" key="1">
    <source>
        <dbReference type="EMBL" id="GBD08917.1"/>
    </source>
</evidence>
<name>A0A2H5Y647_9CHLR</name>
<dbReference type="CDD" id="cd07823">
    <property type="entry name" value="SRPBCC_5"/>
    <property type="match status" value="1"/>
</dbReference>
<dbReference type="EMBL" id="BEHY01000021">
    <property type="protein sequence ID" value="GBD08917.1"/>
    <property type="molecule type" value="Genomic_DNA"/>
</dbReference>
<evidence type="ECO:0008006" key="3">
    <source>
        <dbReference type="Google" id="ProtNLM"/>
    </source>
</evidence>
<dbReference type="PANTHER" id="PTHR38588:SF1">
    <property type="entry name" value="BLL0334 PROTEIN"/>
    <property type="match status" value="1"/>
</dbReference>
<protein>
    <recommendedName>
        <fullName evidence="3">Carbon monoxide dehydrogenase subunit G</fullName>
    </recommendedName>
</protein>